<keyword evidence="3" id="KW-0805">Transcription regulation</keyword>
<dbReference type="Pfam" id="PF10198">
    <property type="entry name" value="Ada3"/>
    <property type="match status" value="1"/>
</dbReference>
<feature type="compositionally biased region" description="Gly residues" evidence="6">
    <location>
        <begin position="243"/>
        <end position="253"/>
    </location>
</feature>
<feature type="region of interest" description="Disordered" evidence="6">
    <location>
        <begin position="377"/>
        <end position="412"/>
    </location>
</feature>
<evidence type="ECO:0000256" key="5">
    <source>
        <dbReference type="ARBA" id="ARBA00023242"/>
    </source>
</evidence>
<evidence type="ECO:0000313" key="7">
    <source>
        <dbReference type="EMBL" id="KAK8787892.1"/>
    </source>
</evidence>
<dbReference type="GO" id="GO:0005634">
    <property type="term" value="C:nucleus"/>
    <property type="evidence" value="ECO:0007669"/>
    <property type="project" value="UniProtKB-SubCell"/>
</dbReference>
<keyword evidence="5" id="KW-0539">Nucleus</keyword>
<dbReference type="PANTHER" id="PTHR13556">
    <property type="entry name" value="TRANSCRIPTIONAL ADAPTER 3-RELATED"/>
    <property type="match status" value="1"/>
</dbReference>
<evidence type="ECO:0000256" key="3">
    <source>
        <dbReference type="ARBA" id="ARBA00023015"/>
    </source>
</evidence>
<feature type="region of interest" description="Disordered" evidence="6">
    <location>
        <begin position="1"/>
        <end position="22"/>
    </location>
</feature>
<keyword evidence="8" id="KW-1185">Reference proteome</keyword>
<dbReference type="Proteomes" id="UP001321473">
    <property type="component" value="Unassembled WGS sequence"/>
</dbReference>
<feature type="compositionally biased region" description="Low complexity" evidence="6">
    <location>
        <begin position="125"/>
        <end position="140"/>
    </location>
</feature>
<sequence>MKGKGKGSEECPLQFPDVSPVDHAQDCPRYTAIAQGDATLSLEDLEPLQLELETLLVSVCERRRRLAHETQLLLSWQEKKIPVGGSTPSAPGKRSRASPDGKPSKKFRDGGKVFTGGRPPRKQVASSSSTLATGSTTEEGPSVSRNDAPNRFWASLEPYCGQVTADDVRALEELMRAREEEASEYQRVPPLGRHYAQRWAQEDLQEEQTQGARATGGGAQGARSPQQTRGSLNNCDTPSSGGNSKGGSGGGEPLGSLTQRLVSCLLEENLLCPPLEDNQLGPPLGPSPGLAQQLERRVRRELREHGLLTETDPPDDQVLAELRRCQAELRSVSSRNGSQLTALLRRARESLAQQELNRRLRVADHELLDAWRRLAQVRQRKKTPSKKDRDLAAKALRDRQSLLKQRPSSAQR</sequence>
<dbReference type="GO" id="GO:0000124">
    <property type="term" value="C:SAGA complex"/>
    <property type="evidence" value="ECO:0007669"/>
    <property type="project" value="TreeGrafter"/>
</dbReference>
<dbReference type="EMBL" id="JARKHS020001301">
    <property type="protein sequence ID" value="KAK8787892.1"/>
    <property type="molecule type" value="Genomic_DNA"/>
</dbReference>
<feature type="region of interest" description="Disordered" evidence="6">
    <location>
        <begin position="201"/>
        <end position="254"/>
    </location>
</feature>
<feature type="compositionally biased region" description="Polar residues" evidence="6">
    <location>
        <begin position="402"/>
        <end position="412"/>
    </location>
</feature>
<evidence type="ECO:0000313" key="8">
    <source>
        <dbReference type="Proteomes" id="UP001321473"/>
    </source>
</evidence>
<proteinExistence type="inferred from homology"/>
<dbReference type="GO" id="GO:0006357">
    <property type="term" value="P:regulation of transcription by RNA polymerase II"/>
    <property type="evidence" value="ECO:0007669"/>
    <property type="project" value="TreeGrafter"/>
</dbReference>
<evidence type="ECO:0008006" key="9">
    <source>
        <dbReference type="Google" id="ProtNLM"/>
    </source>
</evidence>
<feature type="compositionally biased region" description="Basic and acidic residues" evidence="6">
    <location>
        <begin position="97"/>
        <end position="111"/>
    </location>
</feature>
<dbReference type="GO" id="GO:0003713">
    <property type="term" value="F:transcription coactivator activity"/>
    <property type="evidence" value="ECO:0007669"/>
    <property type="project" value="TreeGrafter"/>
</dbReference>
<evidence type="ECO:0000256" key="6">
    <source>
        <dbReference type="SAM" id="MobiDB-lite"/>
    </source>
</evidence>
<accession>A0AAQ4FN43</accession>
<comment type="subcellular location">
    <subcellularLocation>
        <location evidence="1">Nucleus</location>
    </subcellularLocation>
</comment>
<gene>
    <name evidence="7" type="ORF">V5799_022334</name>
</gene>
<protein>
    <recommendedName>
        <fullName evidence="9">Transcriptional adapter 3</fullName>
    </recommendedName>
</protein>
<dbReference type="PANTHER" id="PTHR13556:SF2">
    <property type="entry name" value="TRANSCRIPTIONAL ADAPTER 3"/>
    <property type="match status" value="1"/>
</dbReference>
<evidence type="ECO:0000256" key="1">
    <source>
        <dbReference type="ARBA" id="ARBA00004123"/>
    </source>
</evidence>
<feature type="compositionally biased region" description="Basic and acidic residues" evidence="6">
    <location>
        <begin position="385"/>
        <end position="401"/>
    </location>
</feature>
<organism evidence="7 8">
    <name type="scientific">Amblyomma americanum</name>
    <name type="common">Lone star tick</name>
    <dbReference type="NCBI Taxonomy" id="6943"/>
    <lineage>
        <taxon>Eukaryota</taxon>
        <taxon>Metazoa</taxon>
        <taxon>Ecdysozoa</taxon>
        <taxon>Arthropoda</taxon>
        <taxon>Chelicerata</taxon>
        <taxon>Arachnida</taxon>
        <taxon>Acari</taxon>
        <taxon>Parasitiformes</taxon>
        <taxon>Ixodida</taxon>
        <taxon>Ixodoidea</taxon>
        <taxon>Ixodidae</taxon>
        <taxon>Amblyomminae</taxon>
        <taxon>Amblyomma</taxon>
    </lineage>
</organism>
<feature type="region of interest" description="Disordered" evidence="6">
    <location>
        <begin position="81"/>
        <end position="149"/>
    </location>
</feature>
<dbReference type="InterPro" id="IPR019340">
    <property type="entry name" value="Histone_AcTrfase_su3"/>
</dbReference>
<evidence type="ECO:0000256" key="2">
    <source>
        <dbReference type="ARBA" id="ARBA00005330"/>
    </source>
</evidence>
<reference evidence="7 8" key="1">
    <citation type="journal article" date="2023" name="Arcadia Sci">
        <title>De novo assembly of a long-read Amblyomma americanum tick genome.</title>
        <authorList>
            <person name="Chou S."/>
            <person name="Poskanzer K.E."/>
            <person name="Rollins M."/>
            <person name="Thuy-Boun P.S."/>
        </authorList>
    </citation>
    <scope>NUCLEOTIDE SEQUENCE [LARGE SCALE GENOMIC DNA]</scope>
    <source>
        <strain evidence="7">F_SG_1</strain>
        <tissue evidence="7">Salivary glands</tissue>
    </source>
</reference>
<dbReference type="AlphaFoldDB" id="A0AAQ4FN43"/>
<comment type="similarity">
    <text evidence="2">Belongs to the NGG1 family.</text>
</comment>
<keyword evidence="4" id="KW-0804">Transcription</keyword>
<feature type="compositionally biased region" description="Polar residues" evidence="6">
    <location>
        <begin position="224"/>
        <end position="238"/>
    </location>
</feature>
<name>A0AAQ4FN43_AMBAM</name>
<evidence type="ECO:0000256" key="4">
    <source>
        <dbReference type="ARBA" id="ARBA00023163"/>
    </source>
</evidence>
<comment type="caution">
    <text evidence="7">The sequence shown here is derived from an EMBL/GenBank/DDBJ whole genome shotgun (WGS) entry which is preliminary data.</text>
</comment>